<keyword evidence="11" id="KW-1185">Reference proteome</keyword>
<dbReference type="InterPro" id="IPR050386">
    <property type="entry name" value="Glycosyl_hydrolase_5"/>
</dbReference>
<evidence type="ECO:0000256" key="1">
    <source>
        <dbReference type="ARBA" id="ARBA00005641"/>
    </source>
</evidence>
<keyword evidence="2 7" id="KW-0378">Hydrolase</keyword>
<feature type="signal peptide" evidence="8">
    <location>
        <begin position="1"/>
        <end position="27"/>
    </location>
</feature>
<evidence type="ECO:0000256" key="2">
    <source>
        <dbReference type="ARBA" id="ARBA00022801"/>
    </source>
</evidence>
<dbReference type="InterPro" id="IPR001547">
    <property type="entry name" value="Glyco_hydro_5"/>
</dbReference>
<evidence type="ECO:0000256" key="6">
    <source>
        <dbReference type="ARBA" id="ARBA00023326"/>
    </source>
</evidence>
<organism evidence="10 11">
    <name type="scientific">Neomesorhizobium albiziae</name>
    <dbReference type="NCBI Taxonomy" id="335020"/>
    <lineage>
        <taxon>Bacteria</taxon>
        <taxon>Pseudomonadati</taxon>
        <taxon>Pseudomonadota</taxon>
        <taxon>Alphaproteobacteria</taxon>
        <taxon>Hyphomicrobiales</taxon>
        <taxon>Phyllobacteriaceae</taxon>
        <taxon>Neomesorhizobium</taxon>
    </lineage>
</organism>
<proteinExistence type="inferred from homology"/>
<keyword evidence="3" id="KW-0136">Cellulose degradation</keyword>
<evidence type="ECO:0000313" key="10">
    <source>
        <dbReference type="EMBL" id="SFK17773.1"/>
    </source>
</evidence>
<dbReference type="GO" id="GO:0008422">
    <property type="term" value="F:beta-glucosidase activity"/>
    <property type="evidence" value="ECO:0007669"/>
    <property type="project" value="TreeGrafter"/>
</dbReference>
<comment type="similarity">
    <text evidence="1 7">Belongs to the glycosyl hydrolase 5 (cellulase A) family.</text>
</comment>
<dbReference type="EMBL" id="FOSL01000003">
    <property type="protein sequence ID" value="SFK17773.1"/>
    <property type="molecule type" value="Genomic_DNA"/>
</dbReference>
<gene>
    <name evidence="10" type="ORF">SAMN04488498_103164</name>
</gene>
<name>A0A1I3XDZ8_9HYPH</name>
<keyword evidence="8" id="KW-0732">Signal</keyword>
<dbReference type="PANTHER" id="PTHR31297:SF41">
    <property type="entry name" value="ENDOGLUCANASE, PUTATIVE (AFU_ORTHOLOGUE AFUA_5G01830)-RELATED"/>
    <property type="match status" value="1"/>
</dbReference>
<evidence type="ECO:0000256" key="7">
    <source>
        <dbReference type="RuleBase" id="RU361153"/>
    </source>
</evidence>
<dbReference type="PROSITE" id="PS00659">
    <property type="entry name" value="GLYCOSYL_HYDROL_F5"/>
    <property type="match status" value="1"/>
</dbReference>
<evidence type="ECO:0000256" key="4">
    <source>
        <dbReference type="ARBA" id="ARBA00023277"/>
    </source>
</evidence>
<dbReference type="GO" id="GO:0005576">
    <property type="term" value="C:extracellular region"/>
    <property type="evidence" value="ECO:0007669"/>
    <property type="project" value="TreeGrafter"/>
</dbReference>
<keyword evidence="4" id="KW-0119">Carbohydrate metabolism</keyword>
<protein>
    <submittedName>
        <fullName evidence="10">Cellulase (Glycosyl hydrolase family 5)</fullName>
    </submittedName>
</protein>
<evidence type="ECO:0000256" key="8">
    <source>
        <dbReference type="SAM" id="SignalP"/>
    </source>
</evidence>
<dbReference type="AlphaFoldDB" id="A0A1I3XDZ8"/>
<dbReference type="GO" id="GO:0009986">
    <property type="term" value="C:cell surface"/>
    <property type="evidence" value="ECO:0007669"/>
    <property type="project" value="TreeGrafter"/>
</dbReference>
<dbReference type="Gene3D" id="3.20.20.80">
    <property type="entry name" value="Glycosidases"/>
    <property type="match status" value="1"/>
</dbReference>
<reference evidence="10 11" key="1">
    <citation type="submission" date="2016-10" db="EMBL/GenBank/DDBJ databases">
        <authorList>
            <person name="Varghese N."/>
            <person name="Submissions S."/>
        </authorList>
    </citation>
    <scope>NUCLEOTIDE SEQUENCE [LARGE SCALE GENOMIC DNA]</scope>
    <source>
        <strain evidence="10 11">DSM 21822</strain>
    </source>
</reference>
<evidence type="ECO:0000313" key="11">
    <source>
        <dbReference type="Proteomes" id="UP000323300"/>
    </source>
</evidence>
<dbReference type="Proteomes" id="UP000323300">
    <property type="component" value="Unassembled WGS sequence"/>
</dbReference>
<evidence type="ECO:0000256" key="5">
    <source>
        <dbReference type="ARBA" id="ARBA00023295"/>
    </source>
</evidence>
<keyword evidence="5 7" id="KW-0326">Glycosidase</keyword>
<dbReference type="OrthoDB" id="9800955at2"/>
<dbReference type="InterPro" id="IPR018087">
    <property type="entry name" value="Glyco_hydro_5_CS"/>
</dbReference>
<feature type="chain" id="PRO_5009302368" evidence="8">
    <location>
        <begin position="28"/>
        <end position="416"/>
    </location>
</feature>
<dbReference type="RefSeq" id="WP_149759462.1">
    <property type="nucleotide sequence ID" value="NZ_BSPE01000008.1"/>
</dbReference>
<feature type="domain" description="Glycoside hydrolase family 5" evidence="9">
    <location>
        <begin position="71"/>
        <end position="390"/>
    </location>
</feature>
<keyword evidence="6" id="KW-0624">Polysaccharide degradation</keyword>
<sequence>MALLAATIKNCLLALALLACLAAPTAAATFSMKRGINLDIWVTWPDEKQWGDEAVILPYPEWRKSVGDAELATLKEAGFDFVRIPVDPAPLLSATSAALREKLHASVLDSVRMVNRAGLKAVVDLHLIPTGGGRSVGMDEVMSDPAMFDRYVETVRNMAKTLSGEDPALVAFELMNEPLLDCAEDGTNLWPERLKRLYAAARASATRLTLVLSGACWAGAEGLAKIDPREFPDDNLIWTFHSYQPFLLTTQGATWAGDFIRYVTGLPYPPHSVPRAELDAALEAVRQKIRAEAPLLRRAGMLAYLDEQIATVDTREKLDGVLDEPFNAVDAWAKKHGVASQNIFLGEFGMIRQEYGNPFVMPGASRAAYVKDMIGRAERHGFAWAIWGYGGAFGIVDEFEGRKAEGDVMEAVRGLR</sequence>
<dbReference type="SUPFAM" id="SSF51445">
    <property type="entry name" value="(Trans)glycosidases"/>
    <property type="match status" value="1"/>
</dbReference>
<evidence type="ECO:0000256" key="3">
    <source>
        <dbReference type="ARBA" id="ARBA00023001"/>
    </source>
</evidence>
<dbReference type="InterPro" id="IPR017853">
    <property type="entry name" value="GH"/>
</dbReference>
<dbReference type="Pfam" id="PF00150">
    <property type="entry name" value="Cellulase"/>
    <property type="match status" value="1"/>
</dbReference>
<dbReference type="GO" id="GO:0030245">
    <property type="term" value="P:cellulose catabolic process"/>
    <property type="evidence" value="ECO:0007669"/>
    <property type="project" value="UniProtKB-KW"/>
</dbReference>
<dbReference type="PANTHER" id="PTHR31297">
    <property type="entry name" value="GLUCAN ENDO-1,6-BETA-GLUCOSIDASE B"/>
    <property type="match status" value="1"/>
</dbReference>
<accession>A0A1I3XDZ8</accession>
<evidence type="ECO:0000259" key="9">
    <source>
        <dbReference type="Pfam" id="PF00150"/>
    </source>
</evidence>